<dbReference type="InterPro" id="IPR029063">
    <property type="entry name" value="SAM-dependent_MTases_sf"/>
</dbReference>
<dbReference type="CDD" id="cd02440">
    <property type="entry name" value="AdoMet_MTases"/>
    <property type="match status" value="1"/>
</dbReference>
<dbReference type="SUPFAM" id="SSF53335">
    <property type="entry name" value="S-adenosyl-L-methionine-dependent methyltransferases"/>
    <property type="match status" value="1"/>
</dbReference>
<gene>
    <name evidence="2" type="ORF">METZ01_LOCUS329767</name>
</gene>
<sequence length="187" mass="20471">LVTHIDDEACAALTGYYCGVLSPGASVLDLMSSCVSHLPPNTADAEVVGVGMNHIELQENSQLTRYLVHNLNRDSILPFEDNSFDACTLAVSIQYLVRPVDVFREVGRVLKHGASMIVSYSNRLFPTKAVMIWKMLDNMNHGRLVAHYFEASECFDTAKIENISPNPGISDPLYVVVADCAINSPAV</sequence>
<dbReference type="Pfam" id="PF08241">
    <property type="entry name" value="Methyltransf_11"/>
    <property type="match status" value="1"/>
</dbReference>
<protein>
    <recommendedName>
        <fullName evidence="1">Methyltransferase type 11 domain-containing protein</fullName>
    </recommendedName>
</protein>
<accession>A0A382PU38</accession>
<dbReference type="InterPro" id="IPR013216">
    <property type="entry name" value="Methyltransf_11"/>
</dbReference>
<organism evidence="2">
    <name type="scientific">marine metagenome</name>
    <dbReference type="NCBI Taxonomy" id="408172"/>
    <lineage>
        <taxon>unclassified sequences</taxon>
        <taxon>metagenomes</taxon>
        <taxon>ecological metagenomes</taxon>
    </lineage>
</organism>
<proteinExistence type="predicted"/>
<feature type="non-terminal residue" evidence="2">
    <location>
        <position position="1"/>
    </location>
</feature>
<name>A0A382PU38_9ZZZZ</name>
<evidence type="ECO:0000259" key="1">
    <source>
        <dbReference type="Pfam" id="PF08241"/>
    </source>
</evidence>
<dbReference type="PANTHER" id="PTHR43036">
    <property type="entry name" value="OSJNBB0011N17.9 PROTEIN"/>
    <property type="match status" value="1"/>
</dbReference>
<evidence type="ECO:0000313" key="2">
    <source>
        <dbReference type="EMBL" id="SVC76913.1"/>
    </source>
</evidence>
<feature type="domain" description="Methyltransferase type 11" evidence="1">
    <location>
        <begin position="46"/>
        <end position="117"/>
    </location>
</feature>
<dbReference type="AlphaFoldDB" id="A0A382PU38"/>
<dbReference type="GO" id="GO:0008757">
    <property type="term" value="F:S-adenosylmethionine-dependent methyltransferase activity"/>
    <property type="evidence" value="ECO:0007669"/>
    <property type="project" value="InterPro"/>
</dbReference>
<dbReference type="Gene3D" id="3.40.50.150">
    <property type="entry name" value="Vaccinia Virus protein VP39"/>
    <property type="match status" value="1"/>
</dbReference>
<dbReference type="EMBL" id="UINC01109826">
    <property type="protein sequence ID" value="SVC76913.1"/>
    <property type="molecule type" value="Genomic_DNA"/>
</dbReference>
<dbReference type="PANTHER" id="PTHR43036:SF2">
    <property type="entry name" value="OS04G0481300 PROTEIN"/>
    <property type="match status" value="1"/>
</dbReference>
<reference evidence="2" key="1">
    <citation type="submission" date="2018-05" db="EMBL/GenBank/DDBJ databases">
        <authorList>
            <person name="Lanie J.A."/>
            <person name="Ng W.-L."/>
            <person name="Kazmierczak K.M."/>
            <person name="Andrzejewski T.M."/>
            <person name="Davidsen T.M."/>
            <person name="Wayne K.J."/>
            <person name="Tettelin H."/>
            <person name="Glass J.I."/>
            <person name="Rusch D."/>
            <person name="Podicherti R."/>
            <person name="Tsui H.-C.T."/>
            <person name="Winkler M.E."/>
        </authorList>
    </citation>
    <scope>NUCLEOTIDE SEQUENCE</scope>
</reference>